<dbReference type="EMBL" id="LAZR01004872">
    <property type="protein sequence ID" value="KKN04844.1"/>
    <property type="molecule type" value="Genomic_DNA"/>
</dbReference>
<proteinExistence type="predicted"/>
<name>A0A0F9MG38_9ZZZZ</name>
<gene>
    <name evidence="1" type="ORF">LCGC14_1093390</name>
</gene>
<organism evidence="1">
    <name type="scientific">marine sediment metagenome</name>
    <dbReference type="NCBI Taxonomy" id="412755"/>
    <lineage>
        <taxon>unclassified sequences</taxon>
        <taxon>metagenomes</taxon>
        <taxon>ecological metagenomes</taxon>
    </lineage>
</organism>
<reference evidence="1" key="1">
    <citation type="journal article" date="2015" name="Nature">
        <title>Complex archaea that bridge the gap between prokaryotes and eukaryotes.</title>
        <authorList>
            <person name="Spang A."/>
            <person name="Saw J.H."/>
            <person name="Jorgensen S.L."/>
            <person name="Zaremba-Niedzwiedzka K."/>
            <person name="Martijn J."/>
            <person name="Lind A.E."/>
            <person name="van Eijk R."/>
            <person name="Schleper C."/>
            <person name="Guy L."/>
            <person name="Ettema T.J."/>
        </authorList>
    </citation>
    <scope>NUCLEOTIDE SEQUENCE</scope>
</reference>
<evidence type="ECO:0000313" key="1">
    <source>
        <dbReference type="EMBL" id="KKN04844.1"/>
    </source>
</evidence>
<protein>
    <submittedName>
        <fullName evidence="1">Uncharacterized protein</fullName>
    </submittedName>
</protein>
<comment type="caution">
    <text evidence="1">The sequence shown here is derived from an EMBL/GenBank/DDBJ whole genome shotgun (WGS) entry which is preliminary data.</text>
</comment>
<dbReference type="AlphaFoldDB" id="A0A0F9MG38"/>
<accession>A0A0F9MG38</accession>
<sequence length="67" mass="8052">MNITKYNTEQRKERFRNLILGLLRTKKYKENNITYEIVNKGLKKLSILESHALWDLVLVLYANKKEN</sequence>